<organism evidence="2 3">
    <name type="scientific">Microbispora oryzae</name>
    <dbReference type="NCBI Taxonomy" id="2806554"/>
    <lineage>
        <taxon>Bacteria</taxon>
        <taxon>Bacillati</taxon>
        <taxon>Actinomycetota</taxon>
        <taxon>Actinomycetes</taxon>
        <taxon>Streptosporangiales</taxon>
        <taxon>Streptosporangiaceae</taxon>
        <taxon>Microbispora</taxon>
    </lineage>
</organism>
<dbReference type="PROSITE" id="PS00194">
    <property type="entry name" value="THIOREDOXIN_1"/>
    <property type="match status" value="1"/>
</dbReference>
<dbReference type="InterPro" id="IPR017937">
    <property type="entry name" value="Thioredoxin_CS"/>
</dbReference>
<keyword evidence="3" id="KW-1185">Reference proteome</keyword>
<protein>
    <recommendedName>
        <fullName evidence="1">Thioredoxin domain-containing protein</fullName>
    </recommendedName>
</protein>
<feature type="domain" description="Thioredoxin" evidence="1">
    <location>
        <begin position="48"/>
        <end position="180"/>
    </location>
</feature>
<dbReference type="InterPro" id="IPR036249">
    <property type="entry name" value="Thioredoxin-like_sf"/>
</dbReference>
<evidence type="ECO:0000259" key="1">
    <source>
        <dbReference type="PROSITE" id="PS51352"/>
    </source>
</evidence>
<evidence type="ECO:0000313" key="2">
    <source>
        <dbReference type="EMBL" id="MBP2704100.1"/>
    </source>
</evidence>
<dbReference type="EMBL" id="JAFCNB010000004">
    <property type="protein sequence ID" value="MBP2704100.1"/>
    <property type="molecule type" value="Genomic_DNA"/>
</dbReference>
<dbReference type="PROSITE" id="PS51352">
    <property type="entry name" value="THIOREDOXIN_2"/>
    <property type="match status" value="1"/>
</dbReference>
<gene>
    <name evidence="2" type="ORF">JOL79_09790</name>
</gene>
<comment type="caution">
    <text evidence="2">The sequence shown here is derived from an EMBL/GenBank/DDBJ whole genome shotgun (WGS) entry which is preliminary data.</text>
</comment>
<dbReference type="AlphaFoldDB" id="A0A940WMC4"/>
<accession>A0A940WMC4</accession>
<name>A0A940WMC4_9ACTN</name>
<dbReference type="InterPro" id="IPR013766">
    <property type="entry name" value="Thioredoxin_domain"/>
</dbReference>
<reference evidence="2" key="1">
    <citation type="submission" date="2021-02" db="EMBL/GenBank/DDBJ databases">
        <title>Draft genome sequence of Microbispora sp. RL4-1S isolated from rice leaves in Thailand.</title>
        <authorList>
            <person name="Muangham S."/>
            <person name="Duangmal K."/>
        </authorList>
    </citation>
    <scope>NUCLEOTIDE SEQUENCE</scope>
    <source>
        <strain evidence="2">RL4-1S</strain>
    </source>
</reference>
<evidence type="ECO:0000313" key="3">
    <source>
        <dbReference type="Proteomes" id="UP000674234"/>
    </source>
</evidence>
<dbReference type="RefSeq" id="WP_210155400.1">
    <property type="nucleotide sequence ID" value="NZ_JAFCNB010000004.1"/>
</dbReference>
<dbReference type="SUPFAM" id="SSF52833">
    <property type="entry name" value="Thioredoxin-like"/>
    <property type="match status" value="1"/>
</dbReference>
<sequence length="180" mass="18251">MPFLIALVALLAAVCLTDLLLTVGVIRRLRVHSELLSGSTRPQDDPVMAPGGTVGPFSAVTVGGVEISDATLPVPALVGVFSPGCPACAERLPLFAERARAFPGGREHVLAVLTGTEPEVAAERDALVGVARVVIEPPGTGVSRALRVRGFPSFALLGAGGTVLASGVTLDVLDDAPATA</sequence>
<dbReference type="Proteomes" id="UP000674234">
    <property type="component" value="Unassembled WGS sequence"/>
</dbReference>
<proteinExistence type="predicted"/>